<comment type="caution">
    <text evidence="4">The sequence shown here is derived from an EMBL/GenBank/DDBJ whole genome shotgun (WGS) entry which is preliminary data.</text>
</comment>
<dbReference type="RefSeq" id="WP_095605092.1">
    <property type="nucleotide sequence ID" value="NZ_NSKE01000001.1"/>
</dbReference>
<dbReference type="FunFam" id="3.90.850.10:FF:000003">
    <property type="entry name" value="Fumarylacetoacetate hydrolase domain-containing 1"/>
    <property type="match status" value="1"/>
</dbReference>
<dbReference type="EMBL" id="NSKE01000001">
    <property type="protein sequence ID" value="PAU95848.1"/>
    <property type="molecule type" value="Genomic_DNA"/>
</dbReference>
<dbReference type="NCBIfam" id="NF007967">
    <property type="entry name" value="PRK10691.1"/>
    <property type="match status" value="1"/>
</dbReference>
<keyword evidence="5" id="KW-1185">Reference proteome</keyword>
<feature type="domain" description="Fumarylacetoacetase-like C-terminal" evidence="3">
    <location>
        <begin position="17"/>
        <end position="217"/>
    </location>
</feature>
<dbReference type="AlphaFoldDB" id="A0A2A2GEQ7"/>
<organism evidence="4 5">
    <name type="scientific">Fodinibius salipaludis</name>
    <dbReference type="NCBI Taxonomy" id="2032627"/>
    <lineage>
        <taxon>Bacteria</taxon>
        <taxon>Pseudomonadati</taxon>
        <taxon>Balneolota</taxon>
        <taxon>Balneolia</taxon>
        <taxon>Balneolales</taxon>
        <taxon>Balneolaceae</taxon>
        <taxon>Fodinibius</taxon>
    </lineage>
</organism>
<dbReference type="GO" id="GO:0016853">
    <property type="term" value="F:isomerase activity"/>
    <property type="evidence" value="ECO:0007669"/>
    <property type="project" value="UniProtKB-KW"/>
</dbReference>
<dbReference type="PANTHER" id="PTHR11820:SF7">
    <property type="entry name" value="ACYLPYRUVASE FAHD1, MITOCHONDRIAL"/>
    <property type="match status" value="1"/>
</dbReference>
<dbReference type="Gene3D" id="3.90.850.10">
    <property type="entry name" value="Fumarylacetoacetase-like, C-terminal domain"/>
    <property type="match status" value="1"/>
</dbReference>
<sequence length="218" mass="23940">MKKNNIPGLPHLQFRNIFCIGRNYVEHAKELNNEVPSQPLVFLKPTSSIIFDGDNIQIPPQSGNVHHEVELAVAIDRAGKNIPKEKALKHVGGYGIGIDITARDIQQKAKEKGHPWTVAKGFDTFAPLSTFIEKDRIEDPQNIDLQISVNGEIRQSDSTKLMIFTVADLIHYLSTIFTLQPGDIILTGTPKGVSPITKGDNIEATLNNGLATISVTVD</sequence>
<dbReference type="InterPro" id="IPR011234">
    <property type="entry name" value="Fumarylacetoacetase-like_C"/>
</dbReference>
<keyword evidence="2" id="KW-0479">Metal-binding</keyword>
<gene>
    <name evidence="4" type="ORF">CK503_01975</name>
</gene>
<dbReference type="SUPFAM" id="SSF56529">
    <property type="entry name" value="FAH"/>
    <property type="match status" value="1"/>
</dbReference>
<reference evidence="4 5" key="1">
    <citation type="submission" date="2017-08" db="EMBL/GenBank/DDBJ databases">
        <title>Aliifodinibius alkalisoli sp. nov., isolated from saline alkaline soil.</title>
        <authorList>
            <person name="Liu D."/>
            <person name="Zhang G."/>
        </authorList>
    </citation>
    <scope>NUCLEOTIDE SEQUENCE [LARGE SCALE GENOMIC DNA]</scope>
    <source>
        <strain evidence="4 5">WN023</strain>
    </source>
</reference>
<evidence type="ECO:0000313" key="5">
    <source>
        <dbReference type="Proteomes" id="UP000218831"/>
    </source>
</evidence>
<accession>A0A2A2GEQ7</accession>
<dbReference type="GO" id="GO:0018773">
    <property type="term" value="F:acetylpyruvate hydrolase activity"/>
    <property type="evidence" value="ECO:0007669"/>
    <property type="project" value="TreeGrafter"/>
</dbReference>
<proteinExistence type="inferred from homology"/>
<evidence type="ECO:0000256" key="1">
    <source>
        <dbReference type="ARBA" id="ARBA00010211"/>
    </source>
</evidence>
<dbReference type="Proteomes" id="UP000218831">
    <property type="component" value="Unassembled WGS sequence"/>
</dbReference>
<dbReference type="GO" id="GO:0046872">
    <property type="term" value="F:metal ion binding"/>
    <property type="evidence" value="ECO:0007669"/>
    <property type="project" value="UniProtKB-KW"/>
</dbReference>
<keyword evidence="4" id="KW-0413">Isomerase</keyword>
<protein>
    <submittedName>
        <fullName evidence="4">Isomerase/hydrolase</fullName>
    </submittedName>
</protein>
<comment type="similarity">
    <text evidence="1">Belongs to the FAH family.</text>
</comment>
<evidence type="ECO:0000256" key="2">
    <source>
        <dbReference type="ARBA" id="ARBA00022723"/>
    </source>
</evidence>
<dbReference type="InterPro" id="IPR036663">
    <property type="entry name" value="Fumarylacetoacetase_C_sf"/>
</dbReference>
<keyword evidence="4" id="KW-0378">Hydrolase</keyword>
<dbReference type="PANTHER" id="PTHR11820">
    <property type="entry name" value="ACYLPYRUVASE"/>
    <property type="match status" value="1"/>
</dbReference>
<evidence type="ECO:0000313" key="4">
    <source>
        <dbReference type="EMBL" id="PAU95848.1"/>
    </source>
</evidence>
<dbReference type="Pfam" id="PF01557">
    <property type="entry name" value="FAA_hydrolase"/>
    <property type="match status" value="1"/>
</dbReference>
<dbReference type="GO" id="GO:0019752">
    <property type="term" value="P:carboxylic acid metabolic process"/>
    <property type="evidence" value="ECO:0007669"/>
    <property type="project" value="UniProtKB-ARBA"/>
</dbReference>
<evidence type="ECO:0000259" key="3">
    <source>
        <dbReference type="Pfam" id="PF01557"/>
    </source>
</evidence>
<name>A0A2A2GEQ7_9BACT</name>
<dbReference type="OrthoDB" id="9805307at2"/>